<keyword evidence="2 3" id="KW-0802">TPR repeat</keyword>
<dbReference type="Gene3D" id="1.25.40.10">
    <property type="entry name" value="Tetratricopeptide repeat domain"/>
    <property type="match status" value="2"/>
</dbReference>
<dbReference type="InterPro" id="IPR019734">
    <property type="entry name" value="TPR_rpt"/>
</dbReference>
<dbReference type="PANTHER" id="PTHR44858:SF1">
    <property type="entry name" value="UDP-N-ACETYLGLUCOSAMINE--PEPTIDE N-ACETYLGLUCOSAMINYLTRANSFERASE SPINDLY-RELATED"/>
    <property type="match status" value="1"/>
</dbReference>
<feature type="repeat" description="TPR" evidence="3">
    <location>
        <begin position="134"/>
        <end position="167"/>
    </location>
</feature>
<dbReference type="EMBL" id="CP102480">
    <property type="protein sequence ID" value="UUX51311.1"/>
    <property type="molecule type" value="Genomic_DNA"/>
</dbReference>
<proteinExistence type="predicted"/>
<evidence type="ECO:0000313" key="6">
    <source>
        <dbReference type="Proteomes" id="UP001060336"/>
    </source>
</evidence>
<name>A0A9J7AVE6_9PROT</name>
<organism evidence="5 6">
    <name type="scientific">Nisaea acidiphila</name>
    <dbReference type="NCBI Taxonomy" id="1862145"/>
    <lineage>
        <taxon>Bacteria</taxon>
        <taxon>Pseudomonadati</taxon>
        <taxon>Pseudomonadota</taxon>
        <taxon>Alphaproteobacteria</taxon>
        <taxon>Rhodospirillales</taxon>
        <taxon>Thalassobaculaceae</taxon>
        <taxon>Nisaea</taxon>
    </lineage>
</organism>
<evidence type="ECO:0000256" key="4">
    <source>
        <dbReference type="SAM" id="SignalP"/>
    </source>
</evidence>
<dbReference type="KEGG" id="naci:NUH88_06350"/>
<evidence type="ECO:0000313" key="5">
    <source>
        <dbReference type="EMBL" id="UUX51311.1"/>
    </source>
</evidence>
<dbReference type="InterPro" id="IPR011990">
    <property type="entry name" value="TPR-like_helical_dom_sf"/>
</dbReference>
<accession>A0A9J7AVE6</accession>
<dbReference type="PROSITE" id="PS50005">
    <property type="entry name" value="TPR"/>
    <property type="match status" value="1"/>
</dbReference>
<keyword evidence="4" id="KW-0732">Signal</keyword>
<feature type="chain" id="PRO_5039911154" evidence="4">
    <location>
        <begin position="25"/>
        <end position="253"/>
    </location>
</feature>
<feature type="signal peptide" evidence="4">
    <location>
        <begin position="1"/>
        <end position="24"/>
    </location>
</feature>
<dbReference type="Proteomes" id="UP001060336">
    <property type="component" value="Chromosome"/>
</dbReference>
<keyword evidence="6" id="KW-1185">Reference proteome</keyword>
<dbReference type="AlphaFoldDB" id="A0A9J7AVE6"/>
<evidence type="ECO:0000256" key="2">
    <source>
        <dbReference type="ARBA" id="ARBA00022803"/>
    </source>
</evidence>
<sequence length="253" mass="28252">MRRGRLIPLLALLGLLVFGGQSVAQEIDHEQEYSACMQLARERPEDAYRSGLVWHKLGGGFPARHCIAVALLELRQYDEAAARLERLATDLGTARTGLLANIMMQAGQAWYLAGRAEKALKIQNNLLDFAPGDPELWLDRAVSLMDLERFEEALGDLDEAIRLNPDLTAARTYRAVALRELDRLEDAWKEVETVLALLPYDPDALLERGILRQYQGDLEGARADWLAVIQYAPETSAATAARARIEEMDVVVQ</sequence>
<dbReference type="PANTHER" id="PTHR44858">
    <property type="entry name" value="TETRATRICOPEPTIDE REPEAT PROTEIN 6"/>
    <property type="match status" value="1"/>
</dbReference>
<dbReference type="InterPro" id="IPR050498">
    <property type="entry name" value="Ycf3"/>
</dbReference>
<dbReference type="SMART" id="SM00028">
    <property type="entry name" value="TPR"/>
    <property type="match status" value="4"/>
</dbReference>
<evidence type="ECO:0000256" key="3">
    <source>
        <dbReference type="PROSITE-ProRule" id="PRU00339"/>
    </source>
</evidence>
<protein>
    <submittedName>
        <fullName evidence="5">Tetratricopeptide repeat protein</fullName>
    </submittedName>
</protein>
<evidence type="ECO:0000256" key="1">
    <source>
        <dbReference type="ARBA" id="ARBA00022737"/>
    </source>
</evidence>
<gene>
    <name evidence="5" type="ORF">NUH88_06350</name>
</gene>
<dbReference type="SUPFAM" id="SSF48452">
    <property type="entry name" value="TPR-like"/>
    <property type="match status" value="1"/>
</dbReference>
<keyword evidence="1" id="KW-0677">Repeat</keyword>
<reference evidence="5" key="1">
    <citation type="submission" date="2022-08" db="EMBL/GenBank/DDBJ databases">
        <title>Nisaea acidiphila sp. nov., isolated from a marine algal debris and emended description of the genus Nisaea Urios et al. 2008.</title>
        <authorList>
            <person name="Kwon K."/>
        </authorList>
    </citation>
    <scope>NUCLEOTIDE SEQUENCE</scope>
    <source>
        <strain evidence="5">MEBiC11861</strain>
    </source>
</reference>
<dbReference type="Pfam" id="PF13371">
    <property type="entry name" value="TPR_9"/>
    <property type="match status" value="1"/>
</dbReference>
<dbReference type="RefSeq" id="WP_257770722.1">
    <property type="nucleotide sequence ID" value="NZ_CP102480.1"/>
</dbReference>